<gene>
    <name evidence="2" type="ordered locus">RBRH_04157</name>
</gene>
<dbReference type="Proteomes" id="UP000007437">
    <property type="component" value="Chromosome"/>
</dbReference>
<dbReference type="OrthoDB" id="9115081at2"/>
<organism evidence="2 3">
    <name type="scientific">Mycetohabitans rhizoxinica (strain DSM 19002 / CIP 109453 / HKI 454)</name>
    <name type="common">Paraburkholderia rhizoxinica</name>
    <dbReference type="NCBI Taxonomy" id="882378"/>
    <lineage>
        <taxon>Bacteria</taxon>
        <taxon>Pseudomonadati</taxon>
        <taxon>Pseudomonadota</taxon>
        <taxon>Betaproteobacteria</taxon>
        <taxon>Burkholderiales</taxon>
        <taxon>Burkholderiaceae</taxon>
        <taxon>Mycetohabitans</taxon>
    </lineage>
</organism>
<accession>E5ARN3</accession>
<keyword evidence="1" id="KW-1133">Transmembrane helix</keyword>
<dbReference type="KEGG" id="brh:RBRH_04157"/>
<evidence type="ECO:0000256" key="1">
    <source>
        <dbReference type="SAM" id="Phobius"/>
    </source>
</evidence>
<dbReference type="EMBL" id="FR687359">
    <property type="protein sequence ID" value="CBW75265.1"/>
    <property type="molecule type" value="Genomic_DNA"/>
</dbReference>
<keyword evidence="1" id="KW-0472">Membrane</keyword>
<feature type="transmembrane region" description="Helical" evidence="1">
    <location>
        <begin position="41"/>
        <end position="63"/>
    </location>
</feature>
<dbReference type="eggNOG" id="ENOG50317ER">
    <property type="taxonomic scope" value="Bacteria"/>
</dbReference>
<dbReference type="STRING" id="882378.RBRH_04157"/>
<reference evidence="2 3" key="1">
    <citation type="journal article" date="2011" name="J. Bacteriol.">
        <title>Complete genome sequence of Burkholderia rhizoxinica, an endosymbiont of Rhizopus microsporus.</title>
        <authorList>
            <person name="Lackner G."/>
            <person name="Moebius N."/>
            <person name="Partida-Martinez L."/>
            <person name="Hertweck C."/>
        </authorList>
    </citation>
    <scope>NUCLEOTIDE SEQUENCE [LARGE SCALE GENOMIC DNA]</scope>
    <source>
        <strain evidence="3">DSM 19002 / CIP 109453 / HKI 454</strain>
    </source>
</reference>
<proteinExistence type="predicted"/>
<name>E5ARN3_MYCRK</name>
<evidence type="ECO:0000313" key="2">
    <source>
        <dbReference type="EMBL" id="CBW75265.1"/>
    </source>
</evidence>
<keyword evidence="1" id="KW-0812">Transmembrane</keyword>
<dbReference type="HOGENOM" id="CLU_192767_0_0_4"/>
<protein>
    <submittedName>
        <fullName evidence="2">Uncharacterized protein</fullName>
    </submittedName>
</protein>
<dbReference type="AlphaFoldDB" id="E5ARN3"/>
<sequence>MFTDLRRKKINIFKRAAVAYMCAIGIPVVVLIFSFAQGGGWKPVIVGFPVYITIFGSITYQFIKELLVLKQEERTGVSEKNGKQ</sequence>
<dbReference type="RefSeq" id="WP_013435494.1">
    <property type="nucleotide sequence ID" value="NC_014722.1"/>
</dbReference>
<feature type="transmembrane region" description="Helical" evidence="1">
    <location>
        <begin position="12"/>
        <end position="35"/>
    </location>
</feature>
<evidence type="ECO:0000313" key="3">
    <source>
        <dbReference type="Proteomes" id="UP000007437"/>
    </source>
</evidence>